<dbReference type="EMBL" id="JBIPKE010000019">
    <property type="protein sequence ID" value="MFH6984824.1"/>
    <property type="molecule type" value="Genomic_DNA"/>
</dbReference>
<keyword evidence="2" id="KW-0472">Membrane</keyword>
<proteinExistence type="predicted"/>
<keyword evidence="2" id="KW-0812">Transmembrane</keyword>
<feature type="transmembrane region" description="Helical" evidence="2">
    <location>
        <begin position="6"/>
        <end position="25"/>
    </location>
</feature>
<sequence>MSLSKTIGTLIATVLVGSLTLLVATPKKVMKNKAKTTKTSTQNGIEEKENLFI</sequence>
<accession>A0ABW7NBB2</accession>
<feature type="region of interest" description="Disordered" evidence="1">
    <location>
        <begin position="33"/>
        <end position="53"/>
    </location>
</feature>
<dbReference type="Proteomes" id="UP001610063">
    <property type="component" value="Unassembled WGS sequence"/>
</dbReference>
<keyword evidence="2" id="KW-1133">Transmembrane helix</keyword>
<organism evidence="3 4">
    <name type="scientific">Marinoscillum luteum</name>
    <dbReference type="NCBI Taxonomy" id="861051"/>
    <lineage>
        <taxon>Bacteria</taxon>
        <taxon>Pseudomonadati</taxon>
        <taxon>Bacteroidota</taxon>
        <taxon>Cytophagia</taxon>
        <taxon>Cytophagales</taxon>
        <taxon>Reichenbachiellaceae</taxon>
        <taxon>Marinoscillum</taxon>
    </lineage>
</organism>
<protein>
    <recommendedName>
        <fullName evidence="5">YtxH domain-containing protein</fullName>
    </recommendedName>
</protein>
<reference evidence="3 4" key="1">
    <citation type="journal article" date="2013" name="Int. J. Syst. Evol. Microbiol.">
        <title>Marinoscillum luteum sp. nov., isolated from marine sediment.</title>
        <authorList>
            <person name="Cha I.T."/>
            <person name="Park S.J."/>
            <person name="Kim S.J."/>
            <person name="Kim J.G."/>
            <person name="Jung M.Y."/>
            <person name="Shin K.S."/>
            <person name="Kwon K.K."/>
            <person name="Yang S.H."/>
            <person name="Seo Y.S."/>
            <person name="Rhee S.K."/>
        </authorList>
    </citation>
    <scope>NUCLEOTIDE SEQUENCE [LARGE SCALE GENOMIC DNA]</scope>
    <source>
        <strain evidence="3 4">KCTC 23939</strain>
    </source>
</reference>
<evidence type="ECO:0000313" key="3">
    <source>
        <dbReference type="EMBL" id="MFH6984824.1"/>
    </source>
</evidence>
<evidence type="ECO:0000256" key="2">
    <source>
        <dbReference type="SAM" id="Phobius"/>
    </source>
</evidence>
<dbReference type="RefSeq" id="WP_159583438.1">
    <property type="nucleotide sequence ID" value="NZ_JBIPKE010000019.1"/>
</dbReference>
<name>A0ABW7NBB2_9BACT</name>
<evidence type="ECO:0008006" key="5">
    <source>
        <dbReference type="Google" id="ProtNLM"/>
    </source>
</evidence>
<comment type="caution">
    <text evidence="3">The sequence shown here is derived from an EMBL/GenBank/DDBJ whole genome shotgun (WGS) entry which is preliminary data.</text>
</comment>
<keyword evidence="4" id="KW-1185">Reference proteome</keyword>
<evidence type="ECO:0000256" key="1">
    <source>
        <dbReference type="SAM" id="MobiDB-lite"/>
    </source>
</evidence>
<evidence type="ECO:0000313" key="4">
    <source>
        <dbReference type="Proteomes" id="UP001610063"/>
    </source>
</evidence>
<gene>
    <name evidence="3" type="ORF">ACHKAR_15315</name>
</gene>